<name>A0A9D1SWR2_9FIRM</name>
<gene>
    <name evidence="4 6" type="primary">rplU</name>
    <name evidence="6" type="ORF">IAC73_04350</name>
</gene>
<dbReference type="GO" id="GO:0019843">
    <property type="term" value="F:rRNA binding"/>
    <property type="evidence" value="ECO:0007669"/>
    <property type="project" value="UniProtKB-UniRule"/>
</dbReference>
<dbReference type="PANTHER" id="PTHR21349">
    <property type="entry name" value="50S RIBOSOMAL PROTEIN L21"/>
    <property type="match status" value="1"/>
</dbReference>
<dbReference type="InterPro" id="IPR028909">
    <property type="entry name" value="bL21-like"/>
</dbReference>
<dbReference type="EMBL" id="DVOE01000066">
    <property type="protein sequence ID" value="HIU99051.1"/>
    <property type="molecule type" value="Genomic_DNA"/>
</dbReference>
<dbReference type="Pfam" id="PF00829">
    <property type="entry name" value="Ribosomal_L21p"/>
    <property type="match status" value="1"/>
</dbReference>
<reference evidence="6" key="2">
    <citation type="journal article" date="2021" name="PeerJ">
        <title>Extensive microbial diversity within the chicken gut microbiome revealed by metagenomics and culture.</title>
        <authorList>
            <person name="Gilroy R."/>
            <person name="Ravi A."/>
            <person name="Getino M."/>
            <person name="Pursley I."/>
            <person name="Horton D.L."/>
            <person name="Alikhan N.F."/>
            <person name="Baker D."/>
            <person name="Gharbi K."/>
            <person name="Hall N."/>
            <person name="Watson M."/>
            <person name="Adriaenssens E.M."/>
            <person name="Foster-Nyarko E."/>
            <person name="Jarju S."/>
            <person name="Secka A."/>
            <person name="Antonio M."/>
            <person name="Oren A."/>
            <person name="Chaudhuri R.R."/>
            <person name="La Ragione R."/>
            <person name="Hildebrand F."/>
            <person name="Pallen M.J."/>
        </authorList>
    </citation>
    <scope>NUCLEOTIDE SEQUENCE</scope>
    <source>
        <strain evidence="6">10406</strain>
    </source>
</reference>
<protein>
    <recommendedName>
        <fullName evidence="4">Large ribosomal subunit protein bL21</fullName>
    </recommendedName>
</protein>
<dbReference type="NCBIfam" id="TIGR00061">
    <property type="entry name" value="L21"/>
    <property type="match status" value="1"/>
</dbReference>
<dbReference type="HAMAP" id="MF_01363">
    <property type="entry name" value="Ribosomal_bL21"/>
    <property type="match status" value="1"/>
</dbReference>
<dbReference type="GO" id="GO:0003735">
    <property type="term" value="F:structural constituent of ribosome"/>
    <property type="evidence" value="ECO:0007669"/>
    <property type="project" value="InterPro"/>
</dbReference>
<reference evidence="6" key="1">
    <citation type="submission" date="2020-10" db="EMBL/GenBank/DDBJ databases">
        <authorList>
            <person name="Gilroy R."/>
        </authorList>
    </citation>
    <scope>NUCLEOTIDE SEQUENCE</scope>
    <source>
        <strain evidence="6">10406</strain>
    </source>
</reference>
<evidence type="ECO:0000256" key="1">
    <source>
        <dbReference type="ARBA" id="ARBA00008563"/>
    </source>
</evidence>
<evidence type="ECO:0000256" key="3">
    <source>
        <dbReference type="ARBA" id="ARBA00023274"/>
    </source>
</evidence>
<evidence type="ECO:0000256" key="5">
    <source>
        <dbReference type="RuleBase" id="RU000562"/>
    </source>
</evidence>
<comment type="function">
    <text evidence="4 5">This protein binds to 23S rRNA in the presence of protein L20.</text>
</comment>
<dbReference type="GO" id="GO:0005840">
    <property type="term" value="C:ribosome"/>
    <property type="evidence" value="ECO:0007669"/>
    <property type="project" value="UniProtKB-KW"/>
</dbReference>
<keyword evidence="2 4" id="KW-0689">Ribosomal protein</keyword>
<dbReference type="PANTHER" id="PTHR21349:SF0">
    <property type="entry name" value="LARGE RIBOSOMAL SUBUNIT PROTEIN BL21M"/>
    <property type="match status" value="1"/>
</dbReference>
<evidence type="ECO:0000256" key="4">
    <source>
        <dbReference type="HAMAP-Rule" id="MF_01363"/>
    </source>
</evidence>
<comment type="caution">
    <text evidence="6">The sequence shown here is derived from an EMBL/GenBank/DDBJ whole genome shotgun (WGS) entry which is preliminary data.</text>
</comment>
<dbReference type="GO" id="GO:0005737">
    <property type="term" value="C:cytoplasm"/>
    <property type="evidence" value="ECO:0007669"/>
    <property type="project" value="UniProtKB-ARBA"/>
</dbReference>
<keyword evidence="4 5" id="KW-0699">rRNA-binding</keyword>
<sequence length="102" mass="11188">MYAIVKCGGKQYKVEKDMLVKVEKIDAKVGDKVELEVLLIADGKGGVKAGADAQSAKVEAVVNAQGKAPKILVFHYKPKKQIRKRQGHRQPYTELKITAIKG</sequence>
<keyword evidence="3 4" id="KW-0687">Ribonucleoprotein</keyword>
<accession>A0A9D1SWR2</accession>
<comment type="subunit">
    <text evidence="4">Part of the 50S ribosomal subunit. Contacts protein L20.</text>
</comment>
<proteinExistence type="inferred from homology"/>
<dbReference type="GO" id="GO:1990904">
    <property type="term" value="C:ribonucleoprotein complex"/>
    <property type="evidence" value="ECO:0007669"/>
    <property type="project" value="UniProtKB-KW"/>
</dbReference>
<dbReference type="InterPro" id="IPR036164">
    <property type="entry name" value="bL21-like_sf"/>
</dbReference>
<evidence type="ECO:0000256" key="2">
    <source>
        <dbReference type="ARBA" id="ARBA00022980"/>
    </source>
</evidence>
<dbReference type="GO" id="GO:0006412">
    <property type="term" value="P:translation"/>
    <property type="evidence" value="ECO:0007669"/>
    <property type="project" value="UniProtKB-UniRule"/>
</dbReference>
<dbReference type="SUPFAM" id="SSF141091">
    <property type="entry name" value="L21p-like"/>
    <property type="match status" value="1"/>
</dbReference>
<organism evidence="6 7">
    <name type="scientific">Candidatus Limadaptatus stercoripullorum</name>
    <dbReference type="NCBI Taxonomy" id="2840846"/>
    <lineage>
        <taxon>Bacteria</taxon>
        <taxon>Bacillati</taxon>
        <taxon>Bacillota</taxon>
        <taxon>Clostridia</taxon>
        <taxon>Eubacteriales</taxon>
        <taxon>Candidatus Limadaptatus</taxon>
    </lineage>
</organism>
<dbReference type="InterPro" id="IPR001787">
    <property type="entry name" value="Ribosomal_bL21"/>
</dbReference>
<keyword evidence="4 5" id="KW-0694">RNA-binding</keyword>
<dbReference type="AlphaFoldDB" id="A0A9D1SWR2"/>
<evidence type="ECO:0000313" key="6">
    <source>
        <dbReference type="EMBL" id="HIU99051.1"/>
    </source>
</evidence>
<comment type="similarity">
    <text evidence="1 4 5">Belongs to the bacterial ribosomal protein bL21 family.</text>
</comment>
<dbReference type="Proteomes" id="UP000886857">
    <property type="component" value="Unassembled WGS sequence"/>
</dbReference>
<evidence type="ECO:0000313" key="7">
    <source>
        <dbReference type="Proteomes" id="UP000886857"/>
    </source>
</evidence>